<dbReference type="EMBL" id="LNTC01000005">
    <property type="protein sequence ID" value="OQR42220.1"/>
    <property type="molecule type" value="Genomic_DNA"/>
</dbReference>
<comment type="caution">
    <text evidence="1">The sequence shown here is derived from an EMBL/GenBank/DDBJ whole genome shotgun (WGS) entry which is preliminary data.</text>
</comment>
<evidence type="ECO:0000313" key="2">
    <source>
        <dbReference type="Proteomes" id="UP000192599"/>
    </source>
</evidence>
<name>A0A1V9VDU9_9BACT</name>
<reference evidence="1 2" key="1">
    <citation type="submission" date="2017-04" db="EMBL/GenBank/DDBJ databases">
        <title>Accumulation and expression of multiple antibiotic resistance genes in Arcobacter cryaerophilus that thrives in sewage.</title>
        <authorList>
            <person name="Millar J.A."/>
            <person name="Raghavan R."/>
        </authorList>
    </citation>
    <scope>NUCLEOTIDE SEQUENCE [LARGE SCALE GENOMIC DNA]</scope>
    <source>
        <strain evidence="1 2">AZT-1</strain>
    </source>
</reference>
<proteinExistence type="predicted"/>
<dbReference type="Proteomes" id="UP000192599">
    <property type="component" value="Unassembled WGS sequence"/>
</dbReference>
<sequence length="256" mass="29987">MQIGNNGTRTYEYNTAQRPKDDNSYSSFVVDTKSVKENATLLTKNLIKFIDKSGGFSSLSKEDEELFRAILEDDEISTSEAKNLSYEQMAKLNQLFKNLDSGTFFIKGFDIFHKANISNDENFNKSLFETLKNIENESDRTLFSLNLKSDLGYNKVRLPFEKPIEQEIEERIAFEKEKYKDFPNKDEILTNIIQELKNWKIYDYGSFIDKTLFQLKKDISNPNTSEDGKYYLLKKLPYYEDLKTNYNKVINEPKYA</sequence>
<accession>A0A1V9VDU9</accession>
<organism evidence="1 2">
    <name type="scientific">Aliarcobacter cryaerophilus</name>
    <dbReference type="NCBI Taxonomy" id="28198"/>
    <lineage>
        <taxon>Bacteria</taxon>
        <taxon>Pseudomonadati</taxon>
        <taxon>Campylobacterota</taxon>
        <taxon>Epsilonproteobacteria</taxon>
        <taxon>Campylobacterales</taxon>
        <taxon>Arcobacteraceae</taxon>
        <taxon>Aliarcobacter</taxon>
    </lineage>
</organism>
<gene>
    <name evidence="1" type="ORF">AS859_00985</name>
</gene>
<dbReference type="AlphaFoldDB" id="A0A1V9VDU9"/>
<evidence type="ECO:0000313" key="1">
    <source>
        <dbReference type="EMBL" id="OQR42220.1"/>
    </source>
</evidence>
<protein>
    <submittedName>
        <fullName evidence="1">Uncharacterized protein</fullName>
    </submittedName>
</protein>